<gene>
    <name evidence="2" type="ORF">ALQ07_100610</name>
</gene>
<dbReference type="EMBL" id="RBRB01000269">
    <property type="protein sequence ID" value="RMQ29852.1"/>
    <property type="molecule type" value="Genomic_DNA"/>
</dbReference>
<sequence>MNATQAKGSLQMNSQRIAQLRISPLHIQQGLFLLLALLVTLIAIQQFQRWNQANEATQARQHFIHTSSTSFRGVSAPAVKDLSSSLRPVDGLVSVDEAAPQQKWVF</sequence>
<protein>
    <submittedName>
        <fullName evidence="2">Uncharacterized protein</fullName>
    </submittedName>
</protein>
<keyword evidence="1" id="KW-1133">Transmembrane helix</keyword>
<name>A0A3M4KKT6_PSESF</name>
<comment type="caution">
    <text evidence="2">The sequence shown here is derived from an EMBL/GenBank/DDBJ whole genome shotgun (WGS) entry which is preliminary data.</text>
</comment>
<keyword evidence="1" id="KW-0472">Membrane</keyword>
<proteinExistence type="predicted"/>
<dbReference type="AlphaFoldDB" id="A0A3M4KKT6"/>
<organism evidence="2 3">
    <name type="scientific">Pseudomonas syringae pv. actinidiae</name>
    <dbReference type="NCBI Taxonomy" id="103796"/>
    <lineage>
        <taxon>Bacteria</taxon>
        <taxon>Pseudomonadati</taxon>
        <taxon>Pseudomonadota</taxon>
        <taxon>Gammaproteobacteria</taxon>
        <taxon>Pseudomonadales</taxon>
        <taxon>Pseudomonadaceae</taxon>
        <taxon>Pseudomonas</taxon>
        <taxon>Pseudomonas syringae</taxon>
    </lineage>
</organism>
<dbReference type="Proteomes" id="UP000273140">
    <property type="component" value="Unassembled WGS sequence"/>
</dbReference>
<reference evidence="2 3" key="1">
    <citation type="submission" date="2018-08" db="EMBL/GenBank/DDBJ databases">
        <title>Recombination of ecologically and evolutionarily significant loci maintains genetic cohesion in the Pseudomonas syringae species complex.</title>
        <authorList>
            <person name="Dillon M."/>
            <person name="Thakur S."/>
            <person name="Almeida R.N.D."/>
            <person name="Weir B.S."/>
            <person name="Guttman D.S."/>
        </authorList>
    </citation>
    <scope>NUCLEOTIDE SEQUENCE [LARGE SCALE GENOMIC DNA]</scope>
    <source>
        <strain evidence="2 3">ICMP 19074</strain>
    </source>
</reference>
<evidence type="ECO:0000313" key="3">
    <source>
        <dbReference type="Proteomes" id="UP000273140"/>
    </source>
</evidence>
<evidence type="ECO:0000313" key="2">
    <source>
        <dbReference type="EMBL" id="RMQ29852.1"/>
    </source>
</evidence>
<accession>A0A3M4KKT6</accession>
<evidence type="ECO:0000256" key="1">
    <source>
        <dbReference type="SAM" id="Phobius"/>
    </source>
</evidence>
<keyword evidence="1" id="KW-0812">Transmembrane</keyword>
<feature type="transmembrane region" description="Helical" evidence="1">
    <location>
        <begin position="25"/>
        <end position="44"/>
    </location>
</feature>